<gene>
    <name evidence="2" type="ORF">F6X53_29065</name>
</gene>
<protein>
    <submittedName>
        <fullName evidence="2">Uncharacterized protein</fullName>
    </submittedName>
</protein>
<feature type="signal peptide" evidence="1">
    <location>
        <begin position="1"/>
        <end position="21"/>
    </location>
</feature>
<name>A0A6L3SQH6_9HYPH</name>
<proteinExistence type="predicted"/>
<dbReference type="AlphaFoldDB" id="A0A6L3SQH6"/>
<reference evidence="2 3" key="1">
    <citation type="submission" date="2019-09" db="EMBL/GenBank/DDBJ databases">
        <title>YIM 48816 draft genome.</title>
        <authorList>
            <person name="Jiang L."/>
        </authorList>
    </citation>
    <scope>NUCLEOTIDE SEQUENCE [LARGE SCALE GENOMIC DNA]</scope>
    <source>
        <strain evidence="2 3">YIM 48816</strain>
    </source>
</reference>
<organism evidence="2 3">
    <name type="scientific">Methylobacterium soli</name>
    <dbReference type="NCBI Taxonomy" id="553447"/>
    <lineage>
        <taxon>Bacteria</taxon>
        <taxon>Pseudomonadati</taxon>
        <taxon>Pseudomonadota</taxon>
        <taxon>Alphaproteobacteria</taxon>
        <taxon>Hyphomicrobiales</taxon>
        <taxon>Methylobacteriaceae</taxon>
        <taxon>Methylobacterium</taxon>
    </lineage>
</organism>
<dbReference type="RefSeq" id="WP_151004934.1">
    <property type="nucleotide sequence ID" value="NZ_BPQY01000087.1"/>
</dbReference>
<keyword evidence="1" id="KW-0732">Signal</keyword>
<feature type="chain" id="PRO_5026697318" evidence="1">
    <location>
        <begin position="22"/>
        <end position="135"/>
    </location>
</feature>
<dbReference type="OrthoDB" id="7569565at2"/>
<evidence type="ECO:0000256" key="1">
    <source>
        <dbReference type="SAM" id="SignalP"/>
    </source>
</evidence>
<dbReference type="Proteomes" id="UP000474159">
    <property type="component" value="Unassembled WGS sequence"/>
</dbReference>
<evidence type="ECO:0000313" key="3">
    <source>
        <dbReference type="Proteomes" id="UP000474159"/>
    </source>
</evidence>
<dbReference type="EMBL" id="VZZK01000054">
    <property type="protein sequence ID" value="KAB1071570.1"/>
    <property type="molecule type" value="Genomic_DNA"/>
</dbReference>
<dbReference type="PROSITE" id="PS51257">
    <property type="entry name" value="PROKAR_LIPOPROTEIN"/>
    <property type="match status" value="1"/>
</dbReference>
<accession>A0A6L3SQH6</accession>
<sequence>MKRRLILAGLVALAGGGTACAFPGQIPTFERVTASGHTLKITSVSAVDPTCQSLGPVTIGLIDVPHDGRIEVQQGRDFPNYSTLNTRSRCNTRKVPATLVLYTPTAGYIGEDDFTIEIVGPQGQVGRARYHISVR</sequence>
<keyword evidence="3" id="KW-1185">Reference proteome</keyword>
<evidence type="ECO:0000313" key="2">
    <source>
        <dbReference type="EMBL" id="KAB1071570.1"/>
    </source>
</evidence>
<comment type="caution">
    <text evidence="2">The sequence shown here is derived from an EMBL/GenBank/DDBJ whole genome shotgun (WGS) entry which is preliminary data.</text>
</comment>